<dbReference type="PANTHER" id="PTHR11017">
    <property type="entry name" value="LEUCINE-RICH REPEAT-CONTAINING PROTEIN"/>
    <property type="match status" value="1"/>
</dbReference>
<dbReference type="InterPro" id="IPR027417">
    <property type="entry name" value="P-loop_NTPase"/>
</dbReference>
<dbReference type="GO" id="GO:0043531">
    <property type="term" value="F:ADP binding"/>
    <property type="evidence" value="ECO:0007669"/>
    <property type="project" value="InterPro"/>
</dbReference>
<proteinExistence type="predicted"/>
<evidence type="ECO:0000313" key="4">
    <source>
        <dbReference type="EnsemblPlants" id="KEH30731"/>
    </source>
</evidence>
<sequence length="126" mass="14242">MGGIGKTTLATALYDRISHQFDACCFIDDISKVYRNEGRLVLKSKHYIKLLANSTFRYAIFTTKTNLIRLKLGHIRALLVLDNVDQVEQQEKLAVSSECLGAGSRIVITSRDVHILKEYEVDEIVN</sequence>
<reference evidence="2 5" key="1">
    <citation type="journal article" date="2011" name="Nature">
        <title>The Medicago genome provides insight into the evolution of rhizobial symbioses.</title>
        <authorList>
            <person name="Young N.D."/>
            <person name="Debelle F."/>
            <person name="Oldroyd G.E."/>
            <person name="Geurts R."/>
            <person name="Cannon S.B."/>
            <person name="Udvardi M.K."/>
            <person name="Benedito V.A."/>
            <person name="Mayer K.F."/>
            <person name="Gouzy J."/>
            <person name="Schoof H."/>
            <person name="Van de Peer Y."/>
            <person name="Proost S."/>
            <person name="Cook D.R."/>
            <person name="Meyers B.C."/>
            <person name="Spannagl M."/>
            <person name="Cheung F."/>
            <person name="De Mita S."/>
            <person name="Krishnakumar V."/>
            <person name="Gundlach H."/>
            <person name="Zhou S."/>
            <person name="Mudge J."/>
            <person name="Bharti A.K."/>
            <person name="Murray J.D."/>
            <person name="Naoumkina M.A."/>
            <person name="Rosen B."/>
            <person name="Silverstein K.A."/>
            <person name="Tang H."/>
            <person name="Rombauts S."/>
            <person name="Zhao P.X."/>
            <person name="Zhou P."/>
            <person name="Barbe V."/>
            <person name="Bardou P."/>
            <person name="Bechner M."/>
            <person name="Bellec A."/>
            <person name="Berger A."/>
            <person name="Berges H."/>
            <person name="Bidwell S."/>
            <person name="Bisseling T."/>
            <person name="Choisne N."/>
            <person name="Couloux A."/>
            <person name="Denny R."/>
            <person name="Deshpande S."/>
            <person name="Dai X."/>
            <person name="Doyle J.J."/>
            <person name="Dudez A.M."/>
            <person name="Farmer A.D."/>
            <person name="Fouteau S."/>
            <person name="Franken C."/>
            <person name="Gibelin C."/>
            <person name="Gish J."/>
            <person name="Goldstein S."/>
            <person name="Gonzalez A.J."/>
            <person name="Green P.J."/>
            <person name="Hallab A."/>
            <person name="Hartog M."/>
            <person name="Hua A."/>
            <person name="Humphray S.J."/>
            <person name="Jeong D.H."/>
            <person name="Jing Y."/>
            <person name="Jocker A."/>
            <person name="Kenton S.M."/>
            <person name="Kim D.J."/>
            <person name="Klee K."/>
            <person name="Lai H."/>
            <person name="Lang C."/>
            <person name="Lin S."/>
            <person name="Macmil S.L."/>
            <person name="Magdelenat G."/>
            <person name="Matthews L."/>
            <person name="McCorrison J."/>
            <person name="Monaghan E.L."/>
            <person name="Mun J.H."/>
            <person name="Najar F.Z."/>
            <person name="Nicholson C."/>
            <person name="Noirot C."/>
            <person name="O'Bleness M."/>
            <person name="Paule C.R."/>
            <person name="Poulain J."/>
            <person name="Prion F."/>
            <person name="Qin B."/>
            <person name="Qu C."/>
            <person name="Retzel E.F."/>
            <person name="Riddle C."/>
            <person name="Sallet E."/>
            <person name="Samain S."/>
            <person name="Samson N."/>
            <person name="Sanders I."/>
            <person name="Saurat O."/>
            <person name="Scarpelli C."/>
            <person name="Schiex T."/>
            <person name="Segurens B."/>
            <person name="Severin A.J."/>
            <person name="Sherrier D.J."/>
            <person name="Shi R."/>
            <person name="Sims S."/>
            <person name="Singer S.R."/>
            <person name="Sinharoy S."/>
            <person name="Sterck L."/>
            <person name="Viollet A."/>
            <person name="Wang B.B."/>
            <person name="Wang K."/>
            <person name="Wang M."/>
            <person name="Wang X."/>
            <person name="Warfsmann J."/>
            <person name="Weissenbach J."/>
            <person name="White D.D."/>
            <person name="White J.D."/>
            <person name="Wiley G.B."/>
            <person name="Wincker P."/>
            <person name="Xing Y."/>
            <person name="Yang L."/>
            <person name="Yao Z."/>
            <person name="Ying F."/>
            <person name="Zhai J."/>
            <person name="Zhou L."/>
            <person name="Zuber A."/>
            <person name="Denarie J."/>
            <person name="Dixon R.A."/>
            <person name="May G.D."/>
            <person name="Schwartz D.C."/>
            <person name="Rogers J."/>
            <person name="Quetier F."/>
            <person name="Town C.D."/>
            <person name="Roe B.A."/>
        </authorList>
    </citation>
    <scope>NUCLEOTIDE SEQUENCE [LARGE SCALE GENOMIC DNA]</scope>
    <source>
        <strain evidence="2">A17</strain>
        <strain evidence="4 5">cv. Jemalong A17</strain>
    </source>
</reference>
<keyword evidence="5" id="KW-1185">Reference proteome</keyword>
<reference evidence="4" key="3">
    <citation type="submission" date="2015-04" db="UniProtKB">
        <authorList>
            <consortium name="EnsemblPlants"/>
        </authorList>
    </citation>
    <scope>IDENTIFICATION</scope>
    <source>
        <strain evidence="4">cv. Jemalong A17</strain>
    </source>
</reference>
<dbReference type="Proteomes" id="UP000002051">
    <property type="component" value="Chromosome 4"/>
</dbReference>
<dbReference type="AlphaFoldDB" id="A0A072UMX3"/>
<feature type="domain" description="NB-ARC" evidence="1">
    <location>
        <begin position="1"/>
        <end position="119"/>
    </location>
</feature>
<evidence type="ECO:0000313" key="3">
    <source>
        <dbReference type="EMBL" id="RHN61866.1"/>
    </source>
</evidence>
<dbReference type="Proteomes" id="UP000265566">
    <property type="component" value="Chromosome 4"/>
</dbReference>
<dbReference type="OrthoDB" id="1627220at2759"/>
<dbReference type="EMBL" id="PSQE01000004">
    <property type="protein sequence ID" value="RHN61866.1"/>
    <property type="molecule type" value="Genomic_DNA"/>
</dbReference>
<organism evidence="2 5">
    <name type="scientific">Medicago truncatula</name>
    <name type="common">Barrel medic</name>
    <name type="synonym">Medicago tribuloides</name>
    <dbReference type="NCBI Taxonomy" id="3880"/>
    <lineage>
        <taxon>Eukaryota</taxon>
        <taxon>Viridiplantae</taxon>
        <taxon>Streptophyta</taxon>
        <taxon>Embryophyta</taxon>
        <taxon>Tracheophyta</taxon>
        <taxon>Spermatophyta</taxon>
        <taxon>Magnoliopsida</taxon>
        <taxon>eudicotyledons</taxon>
        <taxon>Gunneridae</taxon>
        <taxon>Pentapetalae</taxon>
        <taxon>rosids</taxon>
        <taxon>fabids</taxon>
        <taxon>Fabales</taxon>
        <taxon>Fabaceae</taxon>
        <taxon>Papilionoideae</taxon>
        <taxon>50 kb inversion clade</taxon>
        <taxon>NPAAA clade</taxon>
        <taxon>Hologalegina</taxon>
        <taxon>IRL clade</taxon>
        <taxon>Trifolieae</taxon>
        <taxon>Medicago</taxon>
    </lineage>
</organism>
<gene>
    <name evidence="4" type="primary">25492923</name>
    <name evidence="2" type="ordered locus">MTR_4g080077</name>
    <name evidence="3" type="ORF">MtrunA17_Chr4g0041271</name>
</gene>
<reference evidence="3" key="4">
    <citation type="journal article" date="2018" name="Nat. Plants">
        <title>Whole-genome landscape of Medicago truncatula symbiotic genes.</title>
        <authorList>
            <person name="Pecrix Y."/>
            <person name="Gamas P."/>
            <person name="Carrere S."/>
        </authorList>
    </citation>
    <scope>NUCLEOTIDE SEQUENCE</scope>
    <source>
        <tissue evidence="3">Leaves</tissue>
    </source>
</reference>
<dbReference type="Gramene" id="rna24373">
    <property type="protein sequence ID" value="RHN61866.1"/>
    <property type="gene ID" value="gene24373"/>
</dbReference>
<evidence type="ECO:0000313" key="5">
    <source>
        <dbReference type="Proteomes" id="UP000002051"/>
    </source>
</evidence>
<dbReference type="Pfam" id="PF00931">
    <property type="entry name" value="NB-ARC"/>
    <property type="match status" value="1"/>
</dbReference>
<reference evidence="2 5" key="2">
    <citation type="journal article" date="2014" name="BMC Genomics">
        <title>An improved genome release (version Mt4.0) for the model legume Medicago truncatula.</title>
        <authorList>
            <person name="Tang H."/>
            <person name="Krishnakumar V."/>
            <person name="Bidwell S."/>
            <person name="Rosen B."/>
            <person name="Chan A."/>
            <person name="Zhou S."/>
            <person name="Gentzbittel L."/>
            <person name="Childs K.L."/>
            <person name="Yandell M."/>
            <person name="Gundlach H."/>
            <person name="Mayer K.F."/>
            <person name="Schwartz D.C."/>
            <person name="Town C.D."/>
        </authorList>
    </citation>
    <scope>GENOME REANNOTATION</scope>
    <source>
        <strain evidence="2">A17</strain>
        <strain evidence="4 5">cv. Jemalong A17</strain>
    </source>
</reference>
<protein>
    <submittedName>
        <fullName evidence="2">NBS-LRR type disease resistance protein</fullName>
    </submittedName>
    <submittedName>
        <fullName evidence="3">Putative P-loop containing nucleoside triphosphate hydrolase</fullName>
    </submittedName>
</protein>
<evidence type="ECO:0000313" key="2">
    <source>
        <dbReference type="EMBL" id="KEH30731.1"/>
    </source>
</evidence>
<dbReference type="PANTHER" id="PTHR11017:SF259">
    <property type="entry name" value="ADP-RIBOSYL CYCLASE_CYCLIC ADP-RIBOSE HYDROLASE"/>
    <property type="match status" value="1"/>
</dbReference>
<dbReference type="EMBL" id="CM001220">
    <property type="protein sequence ID" value="KEH30731.1"/>
    <property type="molecule type" value="Genomic_DNA"/>
</dbReference>
<evidence type="ECO:0000259" key="1">
    <source>
        <dbReference type="Pfam" id="PF00931"/>
    </source>
</evidence>
<dbReference type="InterPro" id="IPR002182">
    <property type="entry name" value="NB-ARC"/>
</dbReference>
<dbReference type="EnsemblPlants" id="KEH30731">
    <property type="protein sequence ID" value="KEH30731"/>
    <property type="gene ID" value="MTR_4g080077"/>
</dbReference>
<keyword evidence="3" id="KW-0378">Hydrolase</keyword>
<dbReference type="HOGENOM" id="CLU_1984897_0_0_1"/>
<dbReference type="GO" id="GO:0006952">
    <property type="term" value="P:defense response"/>
    <property type="evidence" value="ECO:0007669"/>
    <property type="project" value="InterPro"/>
</dbReference>
<dbReference type="GO" id="GO:0016787">
    <property type="term" value="F:hydrolase activity"/>
    <property type="evidence" value="ECO:0007669"/>
    <property type="project" value="UniProtKB-KW"/>
</dbReference>
<dbReference type="SUPFAM" id="SSF52540">
    <property type="entry name" value="P-loop containing nucleoside triphosphate hydrolases"/>
    <property type="match status" value="1"/>
</dbReference>
<dbReference type="KEGG" id="mtr:25492923"/>
<dbReference type="Gene3D" id="3.40.50.300">
    <property type="entry name" value="P-loop containing nucleotide triphosphate hydrolases"/>
    <property type="match status" value="1"/>
</dbReference>
<accession>A0A072UMX3</accession>
<dbReference type="InterPro" id="IPR044974">
    <property type="entry name" value="Disease_R_plants"/>
</dbReference>
<name>A0A072UMX3_MEDTR</name>